<keyword evidence="4" id="KW-0472">Membrane</keyword>
<keyword evidence="3" id="KW-0732">Signal</keyword>
<gene>
    <name evidence="8" type="ORF">IAB80_05630</name>
</gene>
<feature type="domain" description="SusD-like N-terminal" evidence="7">
    <location>
        <begin position="104"/>
        <end position="229"/>
    </location>
</feature>
<dbReference type="InterPro" id="IPR011990">
    <property type="entry name" value="TPR-like_helical_dom_sf"/>
</dbReference>
<dbReference type="Pfam" id="PF14322">
    <property type="entry name" value="SusD-like_3"/>
    <property type="match status" value="1"/>
</dbReference>
<organism evidence="8 9">
    <name type="scientific">Candidatus Cryptobacteroides excrementipullorum</name>
    <dbReference type="NCBI Taxonomy" id="2840761"/>
    <lineage>
        <taxon>Bacteria</taxon>
        <taxon>Pseudomonadati</taxon>
        <taxon>Bacteroidota</taxon>
        <taxon>Bacteroidia</taxon>
        <taxon>Bacteroidales</taxon>
        <taxon>Candidatus Cryptobacteroides</taxon>
    </lineage>
</organism>
<evidence type="ECO:0000256" key="2">
    <source>
        <dbReference type="ARBA" id="ARBA00006275"/>
    </source>
</evidence>
<dbReference type="InterPro" id="IPR033985">
    <property type="entry name" value="SusD-like_N"/>
</dbReference>
<protein>
    <submittedName>
        <fullName evidence="8">RagB/SusD family nutrient uptake outer membrane protein</fullName>
    </submittedName>
</protein>
<evidence type="ECO:0000313" key="8">
    <source>
        <dbReference type="EMBL" id="MBO8478347.1"/>
    </source>
</evidence>
<evidence type="ECO:0000256" key="3">
    <source>
        <dbReference type="ARBA" id="ARBA00022729"/>
    </source>
</evidence>
<dbReference type="SUPFAM" id="SSF48452">
    <property type="entry name" value="TPR-like"/>
    <property type="match status" value="1"/>
</dbReference>
<accession>A0A9D9ITF9</accession>
<dbReference type="Gene3D" id="1.25.40.390">
    <property type="match status" value="1"/>
</dbReference>
<comment type="similarity">
    <text evidence="2">Belongs to the SusD family.</text>
</comment>
<evidence type="ECO:0000256" key="1">
    <source>
        <dbReference type="ARBA" id="ARBA00004442"/>
    </source>
</evidence>
<name>A0A9D9ITF9_9BACT</name>
<dbReference type="GO" id="GO:0009279">
    <property type="term" value="C:cell outer membrane"/>
    <property type="evidence" value="ECO:0007669"/>
    <property type="project" value="UniProtKB-SubCell"/>
</dbReference>
<dbReference type="InterPro" id="IPR012944">
    <property type="entry name" value="SusD_RagB_dom"/>
</dbReference>
<evidence type="ECO:0000259" key="6">
    <source>
        <dbReference type="Pfam" id="PF07980"/>
    </source>
</evidence>
<sequence>MKNILIKITGLVASGMLIFSCSGKYLEFEQHGVLPEDETYANADDATAQSLIAGVYVDVKYLMMGDWGIHFIATTTAKVADSWPGGSGPSDGADYQAMARFTDNSETGAYKDMYQRLYRIMRRCNMIVEKLNGESAERQRVIGEAKAWRAWAMMHLTQLWGSAPLVSHTLDGIDYSFTPGNTSPEESWTWIMQQFDEAAEVLPSKAALGGQAAIGGRWTKEACYAYKGKGYMWQNDYANAKVELAKVIDSGKYDLWKGTATMGPSSYGTNTMTYKSEMDASNAEYNASLEPGASARAWIDGSEDYVYSTVFRAEADFCDEFLLELDISGDATTITNTEPYWFRAYMNWRYDQFFAPGNTSSRNDGWGFILPTRTFGLAFCKHDGNSLRRRATIATFDEVYRMFPYGNADIRGVAGSTGYFSCEGYFRMKYYDFLDDTESGRYESGQTHGNTTNFPLMRYSNVLLLYAEACCMDGEGPASISGLEALNMVRRRAGLTDAPALDMDNEEYGIKAERRFELYLEDCDRYVDLIRWGDYREFITNTSEDGVGEHWAVDVPWFHGFIDPDKVTTDPTDLSNYDVTYDAQSRRGNWDDKLYLLPFPYDEITMNPSLTQNPGW</sequence>
<reference evidence="8" key="2">
    <citation type="journal article" date="2021" name="PeerJ">
        <title>Extensive microbial diversity within the chicken gut microbiome revealed by metagenomics and culture.</title>
        <authorList>
            <person name="Gilroy R."/>
            <person name="Ravi A."/>
            <person name="Getino M."/>
            <person name="Pursley I."/>
            <person name="Horton D.L."/>
            <person name="Alikhan N.F."/>
            <person name="Baker D."/>
            <person name="Gharbi K."/>
            <person name="Hall N."/>
            <person name="Watson M."/>
            <person name="Adriaenssens E.M."/>
            <person name="Foster-Nyarko E."/>
            <person name="Jarju S."/>
            <person name="Secka A."/>
            <person name="Antonio M."/>
            <person name="Oren A."/>
            <person name="Chaudhuri R.R."/>
            <person name="La Ragione R."/>
            <person name="Hildebrand F."/>
            <person name="Pallen M.J."/>
        </authorList>
    </citation>
    <scope>NUCLEOTIDE SEQUENCE</scope>
    <source>
        <strain evidence="8">2478</strain>
    </source>
</reference>
<reference evidence="8" key="1">
    <citation type="submission" date="2020-10" db="EMBL/GenBank/DDBJ databases">
        <authorList>
            <person name="Gilroy R."/>
        </authorList>
    </citation>
    <scope>NUCLEOTIDE SEQUENCE</scope>
    <source>
        <strain evidence="8">2478</strain>
    </source>
</reference>
<feature type="domain" description="RagB/SusD" evidence="6">
    <location>
        <begin position="423"/>
        <end position="616"/>
    </location>
</feature>
<evidence type="ECO:0000259" key="7">
    <source>
        <dbReference type="Pfam" id="PF14322"/>
    </source>
</evidence>
<proteinExistence type="inferred from homology"/>
<dbReference type="PROSITE" id="PS51257">
    <property type="entry name" value="PROKAR_LIPOPROTEIN"/>
    <property type="match status" value="1"/>
</dbReference>
<dbReference type="EMBL" id="JADILZ010000046">
    <property type="protein sequence ID" value="MBO8478347.1"/>
    <property type="molecule type" value="Genomic_DNA"/>
</dbReference>
<comment type="subcellular location">
    <subcellularLocation>
        <location evidence="1">Cell outer membrane</location>
    </subcellularLocation>
</comment>
<evidence type="ECO:0000256" key="4">
    <source>
        <dbReference type="ARBA" id="ARBA00023136"/>
    </source>
</evidence>
<evidence type="ECO:0000256" key="5">
    <source>
        <dbReference type="ARBA" id="ARBA00023237"/>
    </source>
</evidence>
<dbReference type="AlphaFoldDB" id="A0A9D9ITF9"/>
<evidence type="ECO:0000313" key="9">
    <source>
        <dbReference type="Proteomes" id="UP000823771"/>
    </source>
</evidence>
<keyword evidence="5" id="KW-0998">Cell outer membrane</keyword>
<comment type="caution">
    <text evidence="8">The sequence shown here is derived from an EMBL/GenBank/DDBJ whole genome shotgun (WGS) entry which is preliminary data.</text>
</comment>
<dbReference type="Proteomes" id="UP000823771">
    <property type="component" value="Unassembled WGS sequence"/>
</dbReference>
<dbReference type="Pfam" id="PF07980">
    <property type="entry name" value="SusD_RagB"/>
    <property type="match status" value="1"/>
</dbReference>